<dbReference type="Proteomes" id="UP000887580">
    <property type="component" value="Unplaced"/>
</dbReference>
<sequence>MKFWLIFIVSALFAVDSVNSIWIGEEYWSIINYDGSIYGGRSINDFIRFKGSEDRFVAYWITQGARVATVVRDECYDLIHDTNGDGIVDSKEHHNCRYGKNVCPISVYDFNKDGLLDEDEINECLKHLKSRPVEVRAPRQSSTAVINNGNDNQFEAYGEAYIRGDRICAKFVDKDDKATEICGGFRVLSRGSHDGANPFEWYPIREISRHMAVEYLNHQISQIWNGDRLESVFGGAHLDRQLAYAAFLNNTVLHVGRSSDPHFYDTNIDLLALKDGYFPKQYIHTGPERARRYGTVFTPDDLYSNLRRPAAVPTDECYNLIHDTNGDGIVDSREHHACRYKKYGCPISVYDFNKDGLLDEDEINECLKHLKSGDYRNPRTPAVVSNDDECLNLRHDKNADGYINSEELRACRYGIPRCTLSIYDSNNDGFLDWNEIEECQRRLPSDRFARFISAPSKNECSHPRHDRNGDGKIDRHELHICRYGLIGCNLQIYDLDKDGFLNAYEIDECQKQLAPEHRIPVYQSHHHHNECYNLKYDKNGDGIIDKNEYHSCKYGHCSVEIYDLDKDGILNSYEIAECQKHHKTDRFVQYCQNLYFDLNNDGTVDTYELDKCLERHDPSRYEHCSLELYDFNKNGILDSNEIDECQKRLVHDRHPYDFNDCHHLKNDKNGDGIIDKNEVHACRYRLIGCNLEIYDLDKDGLLNSHETSECYRHLKTDRFVRYCQNLYFDLNKDGIVDTYELEKCLNRHDPIRRRLIRSHEMEEEEEGAKVEEEVHEQKEEIIEEKSVQKDEEEILDEKKQGIQELNEEAKAEKKKNKSEEDESDE</sequence>
<name>A0AC35FVB0_9BILA</name>
<evidence type="ECO:0000313" key="1">
    <source>
        <dbReference type="Proteomes" id="UP000887580"/>
    </source>
</evidence>
<accession>A0AC35FVB0</accession>
<organism evidence="1 2">
    <name type="scientific">Panagrolaimus sp. PS1159</name>
    <dbReference type="NCBI Taxonomy" id="55785"/>
    <lineage>
        <taxon>Eukaryota</taxon>
        <taxon>Metazoa</taxon>
        <taxon>Ecdysozoa</taxon>
        <taxon>Nematoda</taxon>
        <taxon>Chromadorea</taxon>
        <taxon>Rhabditida</taxon>
        <taxon>Tylenchina</taxon>
        <taxon>Panagrolaimomorpha</taxon>
        <taxon>Panagrolaimoidea</taxon>
        <taxon>Panagrolaimidae</taxon>
        <taxon>Panagrolaimus</taxon>
    </lineage>
</organism>
<reference evidence="2" key="1">
    <citation type="submission" date="2022-11" db="UniProtKB">
        <authorList>
            <consortium name="WormBaseParasite"/>
        </authorList>
    </citation>
    <scope>IDENTIFICATION</scope>
</reference>
<proteinExistence type="predicted"/>
<dbReference type="WBParaSite" id="PS1159_v2.g21229.t1">
    <property type="protein sequence ID" value="PS1159_v2.g21229.t1"/>
    <property type="gene ID" value="PS1159_v2.g21229"/>
</dbReference>
<evidence type="ECO:0000313" key="2">
    <source>
        <dbReference type="WBParaSite" id="PS1159_v2.g21229.t1"/>
    </source>
</evidence>
<protein>
    <submittedName>
        <fullName evidence="2">EF-hand domain-containing protein</fullName>
    </submittedName>
</protein>